<feature type="region of interest" description="Disordered" evidence="18">
    <location>
        <begin position="220"/>
        <end position="242"/>
    </location>
</feature>
<protein>
    <recommendedName>
        <fullName evidence="6 15">tRNA (guanine-N(1)-)-methyltransferase</fullName>
        <ecNumber evidence="5 15">2.1.1.228</ecNumber>
    </recommendedName>
    <alternativeName>
        <fullName evidence="12 15">M1G-methyltransferase</fullName>
    </alternativeName>
    <alternativeName>
        <fullName evidence="13 15">tRNA [GM37] methyltransferase</fullName>
    </alternativeName>
</protein>
<dbReference type="Pfam" id="PF01746">
    <property type="entry name" value="tRNA_m1G_MT"/>
    <property type="match status" value="1"/>
</dbReference>
<keyword evidence="8 15" id="KW-0489">Methyltransferase</keyword>
<evidence type="ECO:0000256" key="9">
    <source>
        <dbReference type="ARBA" id="ARBA00022679"/>
    </source>
</evidence>
<evidence type="ECO:0000256" key="7">
    <source>
        <dbReference type="ARBA" id="ARBA00022490"/>
    </source>
</evidence>
<dbReference type="InterPro" id="IPR029028">
    <property type="entry name" value="Alpha/beta_knot_MTases"/>
</dbReference>
<evidence type="ECO:0000256" key="15">
    <source>
        <dbReference type="HAMAP-Rule" id="MF_00605"/>
    </source>
</evidence>
<evidence type="ECO:0000256" key="18">
    <source>
        <dbReference type="SAM" id="MobiDB-lite"/>
    </source>
</evidence>
<dbReference type="HAMAP" id="MF_00605">
    <property type="entry name" value="TrmD"/>
    <property type="match status" value="1"/>
</dbReference>
<name>A0A0R2RBF2_9BACT</name>
<comment type="catalytic activity">
    <reaction evidence="14 15 17">
        <text>guanosine(37) in tRNA + S-adenosyl-L-methionine = N(1)-methylguanosine(37) in tRNA + S-adenosyl-L-homocysteine + H(+)</text>
        <dbReference type="Rhea" id="RHEA:36899"/>
        <dbReference type="Rhea" id="RHEA-COMP:10145"/>
        <dbReference type="Rhea" id="RHEA-COMP:10147"/>
        <dbReference type="ChEBI" id="CHEBI:15378"/>
        <dbReference type="ChEBI" id="CHEBI:57856"/>
        <dbReference type="ChEBI" id="CHEBI:59789"/>
        <dbReference type="ChEBI" id="CHEBI:73542"/>
        <dbReference type="ChEBI" id="CHEBI:74269"/>
        <dbReference type="EC" id="2.1.1.228"/>
    </reaction>
</comment>
<proteinExistence type="inferred from homology"/>
<comment type="similarity">
    <text evidence="3 15 17">Belongs to the RNA methyltransferase TrmD family.</text>
</comment>
<feature type="binding site" evidence="15 16">
    <location>
        <begin position="134"/>
        <end position="139"/>
    </location>
    <ligand>
        <name>S-adenosyl-L-methionine</name>
        <dbReference type="ChEBI" id="CHEBI:59789"/>
    </ligand>
</feature>
<dbReference type="PANTHER" id="PTHR46417:SF1">
    <property type="entry name" value="TRNA (GUANINE-N(1)-)-METHYLTRANSFERASE"/>
    <property type="match status" value="1"/>
</dbReference>
<evidence type="ECO:0000256" key="2">
    <source>
        <dbReference type="ARBA" id="ARBA00004496"/>
    </source>
</evidence>
<keyword evidence="7 15" id="KW-0963">Cytoplasm</keyword>
<keyword evidence="10 15" id="KW-0949">S-adenosyl-L-methionine</keyword>
<sequence length="242" mass="26728">MKIDLLTLFPAMANGVLAESILGRAQRAGLVEIRVHQIRDYAKDKHHTVDDRPFGGGPGMVMKAEPLVDAIEHLRGEGEGRAHVIYVTPEGARLDQAKVVQLGREHRHLLLISGHYEGIDERVREGWIDEEISVGDYVLSNGTLPALTLIDAMVRLIPGVLGNESSASGDSFGEEGLLEGPQYTRPEEFRGRKVPEILLSGHHAEIGKWQKSQALARTRERRGDLLGDKKQAGFTLPKEKKI</sequence>
<organism evidence="20 21">
    <name type="scientific">Verrucomicrobia subdivision 6 bacterium BACL9 MAG-120507-bin52</name>
    <dbReference type="NCBI Taxonomy" id="1655590"/>
    <lineage>
        <taxon>Bacteria</taxon>
        <taxon>Pseudomonadati</taxon>
        <taxon>Verrucomicrobiota</taxon>
        <taxon>Verrucomicrobiia</taxon>
        <taxon>Verrucomicrobiales</taxon>
        <taxon>Verrucomicrobia subdivision 6</taxon>
    </lineage>
</organism>
<evidence type="ECO:0000256" key="8">
    <source>
        <dbReference type="ARBA" id="ARBA00022603"/>
    </source>
</evidence>
<accession>A0A0R2RBF2</accession>
<feature type="domain" description="tRNA methyltransferase TRMD/TRM10-type" evidence="19">
    <location>
        <begin position="1"/>
        <end position="226"/>
    </location>
</feature>
<comment type="subunit">
    <text evidence="4 15 17">Homodimer.</text>
</comment>
<evidence type="ECO:0000313" key="21">
    <source>
        <dbReference type="Proteomes" id="UP000051269"/>
    </source>
</evidence>
<evidence type="ECO:0000256" key="12">
    <source>
        <dbReference type="ARBA" id="ARBA00029736"/>
    </source>
</evidence>
<dbReference type="EMBL" id="LIBO01000346">
    <property type="protein sequence ID" value="KRO59879.1"/>
    <property type="molecule type" value="Genomic_DNA"/>
</dbReference>
<evidence type="ECO:0000256" key="6">
    <source>
        <dbReference type="ARBA" id="ARBA00014679"/>
    </source>
</evidence>
<evidence type="ECO:0000259" key="19">
    <source>
        <dbReference type="Pfam" id="PF01746"/>
    </source>
</evidence>
<evidence type="ECO:0000256" key="1">
    <source>
        <dbReference type="ARBA" id="ARBA00002634"/>
    </source>
</evidence>
<evidence type="ECO:0000256" key="3">
    <source>
        <dbReference type="ARBA" id="ARBA00007630"/>
    </source>
</evidence>
<reference evidence="20 21" key="1">
    <citation type="submission" date="2015-10" db="EMBL/GenBank/DDBJ databases">
        <title>Metagenome-Assembled Genomes uncover a global brackish microbiome.</title>
        <authorList>
            <person name="Hugerth L.W."/>
            <person name="Larsson J."/>
            <person name="Alneberg J."/>
            <person name="Lindh M.V."/>
            <person name="Legrand C."/>
            <person name="Pinhassi J."/>
            <person name="Andersson A.F."/>
        </authorList>
    </citation>
    <scope>NUCLEOTIDE SEQUENCE [LARGE SCALE GENOMIC DNA]</scope>
    <source>
        <strain evidence="20">BACL18 MAG-120507-bin52</strain>
    </source>
</reference>
<dbReference type="SUPFAM" id="SSF75217">
    <property type="entry name" value="alpha/beta knot"/>
    <property type="match status" value="1"/>
</dbReference>
<dbReference type="GO" id="GO:0052906">
    <property type="term" value="F:tRNA (guanine(37)-N1)-methyltransferase activity"/>
    <property type="evidence" value="ECO:0007669"/>
    <property type="project" value="UniProtKB-UniRule"/>
</dbReference>
<dbReference type="InterPro" id="IPR002649">
    <property type="entry name" value="tRNA_m1G_MeTrfase_TrmD"/>
</dbReference>
<evidence type="ECO:0000256" key="10">
    <source>
        <dbReference type="ARBA" id="ARBA00022691"/>
    </source>
</evidence>
<evidence type="ECO:0000256" key="11">
    <source>
        <dbReference type="ARBA" id="ARBA00022694"/>
    </source>
</evidence>
<dbReference type="InterPro" id="IPR023148">
    <property type="entry name" value="tRNA_m1G_MeTrfase_C_sf"/>
</dbReference>
<dbReference type="NCBIfam" id="TIGR00088">
    <property type="entry name" value="trmD"/>
    <property type="match status" value="1"/>
</dbReference>
<evidence type="ECO:0000256" key="16">
    <source>
        <dbReference type="PIRSR" id="PIRSR000386-1"/>
    </source>
</evidence>
<evidence type="ECO:0000256" key="14">
    <source>
        <dbReference type="ARBA" id="ARBA00047783"/>
    </source>
</evidence>
<evidence type="ECO:0000256" key="17">
    <source>
        <dbReference type="RuleBase" id="RU003464"/>
    </source>
</evidence>
<dbReference type="CDD" id="cd18080">
    <property type="entry name" value="TrmD-like"/>
    <property type="match status" value="1"/>
</dbReference>
<dbReference type="PANTHER" id="PTHR46417">
    <property type="entry name" value="TRNA (GUANINE-N(1)-)-METHYLTRANSFERASE"/>
    <property type="match status" value="1"/>
</dbReference>
<dbReference type="Proteomes" id="UP000051269">
    <property type="component" value="Unassembled WGS sequence"/>
</dbReference>
<evidence type="ECO:0000313" key="20">
    <source>
        <dbReference type="EMBL" id="KRO59879.1"/>
    </source>
</evidence>
<comment type="caution">
    <text evidence="20">The sequence shown here is derived from an EMBL/GenBank/DDBJ whole genome shotgun (WGS) entry which is preliminary data.</text>
</comment>
<dbReference type="FunFam" id="3.40.1280.10:FF:000001">
    <property type="entry name" value="tRNA (guanine-N(1)-)-methyltransferase"/>
    <property type="match status" value="1"/>
</dbReference>
<comment type="function">
    <text evidence="1 15 17">Specifically methylates guanosine-37 in various tRNAs.</text>
</comment>
<dbReference type="Gene3D" id="3.40.1280.10">
    <property type="match status" value="1"/>
</dbReference>
<evidence type="ECO:0000256" key="5">
    <source>
        <dbReference type="ARBA" id="ARBA00012807"/>
    </source>
</evidence>
<dbReference type="InterPro" id="IPR029026">
    <property type="entry name" value="tRNA_m1G_MTases_N"/>
</dbReference>
<comment type="subcellular location">
    <subcellularLocation>
        <location evidence="2 15 17">Cytoplasm</location>
    </subcellularLocation>
</comment>
<gene>
    <name evidence="15" type="primary">trmD</name>
    <name evidence="20" type="ORF">ABR82_06950</name>
</gene>
<feature type="binding site" evidence="15 16">
    <location>
        <position position="114"/>
    </location>
    <ligand>
        <name>S-adenosyl-L-methionine</name>
        <dbReference type="ChEBI" id="CHEBI:59789"/>
    </ligand>
</feature>
<evidence type="ECO:0000256" key="4">
    <source>
        <dbReference type="ARBA" id="ARBA00011738"/>
    </source>
</evidence>
<dbReference type="Gene3D" id="1.10.1270.20">
    <property type="entry name" value="tRNA(m1g37)methyltransferase, domain 2"/>
    <property type="match status" value="1"/>
</dbReference>
<evidence type="ECO:0000256" key="13">
    <source>
        <dbReference type="ARBA" id="ARBA00033392"/>
    </source>
</evidence>
<keyword evidence="11 15" id="KW-0819">tRNA processing</keyword>
<dbReference type="AlphaFoldDB" id="A0A0R2RBF2"/>
<dbReference type="GO" id="GO:0005829">
    <property type="term" value="C:cytosol"/>
    <property type="evidence" value="ECO:0007669"/>
    <property type="project" value="TreeGrafter"/>
</dbReference>
<keyword evidence="9 15" id="KW-0808">Transferase</keyword>
<dbReference type="InterPro" id="IPR016009">
    <property type="entry name" value="tRNA_MeTrfase_TRMD/TRM10"/>
</dbReference>
<dbReference type="EC" id="2.1.1.228" evidence="5 15"/>
<dbReference type="GO" id="GO:0002939">
    <property type="term" value="P:tRNA N1-guanine methylation"/>
    <property type="evidence" value="ECO:0007669"/>
    <property type="project" value="TreeGrafter"/>
</dbReference>
<dbReference type="NCBIfam" id="NF000648">
    <property type="entry name" value="PRK00026.1"/>
    <property type="match status" value="1"/>
</dbReference>
<dbReference type="PIRSF" id="PIRSF000386">
    <property type="entry name" value="tRNA_mtase"/>
    <property type="match status" value="1"/>
</dbReference>